<feature type="region of interest" description="Disordered" evidence="2">
    <location>
        <begin position="360"/>
        <end position="402"/>
    </location>
</feature>
<dbReference type="Proteomes" id="UP000636709">
    <property type="component" value="Unassembled WGS sequence"/>
</dbReference>
<organism evidence="4 5">
    <name type="scientific">Digitaria exilis</name>
    <dbReference type="NCBI Taxonomy" id="1010633"/>
    <lineage>
        <taxon>Eukaryota</taxon>
        <taxon>Viridiplantae</taxon>
        <taxon>Streptophyta</taxon>
        <taxon>Embryophyta</taxon>
        <taxon>Tracheophyta</taxon>
        <taxon>Spermatophyta</taxon>
        <taxon>Magnoliopsida</taxon>
        <taxon>Liliopsida</taxon>
        <taxon>Poales</taxon>
        <taxon>Poaceae</taxon>
        <taxon>PACMAD clade</taxon>
        <taxon>Panicoideae</taxon>
        <taxon>Panicodae</taxon>
        <taxon>Paniceae</taxon>
        <taxon>Anthephorinae</taxon>
        <taxon>Digitaria</taxon>
    </lineage>
</organism>
<dbReference type="Gene3D" id="3.30.40.10">
    <property type="entry name" value="Zinc/RING finger domain, C3HC4 (zinc finger)"/>
    <property type="match status" value="1"/>
</dbReference>
<dbReference type="InterPro" id="IPR057779">
    <property type="entry name" value="Znf_RING_Vps41"/>
</dbReference>
<reference evidence="4" key="1">
    <citation type="submission" date="2020-07" db="EMBL/GenBank/DDBJ databases">
        <title>Genome sequence and genetic diversity analysis of an under-domesticated orphan crop, white fonio (Digitaria exilis).</title>
        <authorList>
            <person name="Bennetzen J.L."/>
            <person name="Chen S."/>
            <person name="Ma X."/>
            <person name="Wang X."/>
            <person name="Yssel A.E.J."/>
            <person name="Chaluvadi S.R."/>
            <person name="Johnson M."/>
            <person name="Gangashetty P."/>
            <person name="Hamidou F."/>
            <person name="Sanogo M.D."/>
            <person name="Zwaenepoel A."/>
            <person name="Wallace J."/>
            <person name="Van De Peer Y."/>
            <person name="Van Deynze A."/>
        </authorList>
    </citation>
    <scope>NUCLEOTIDE SEQUENCE</scope>
    <source>
        <tissue evidence="4">Leaves</tissue>
    </source>
</reference>
<protein>
    <recommendedName>
        <fullName evidence="3">RING-type domain-containing protein</fullName>
    </recommendedName>
</protein>
<dbReference type="OrthoDB" id="8062037at2759"/>
<feature type="domain" description="RING-type" evidence="3">
    <location>
        <begin position="20"/>
        <end position="66"/>
    </location>
</feature>
<comment type="caution">
    <text evidence="4">The sequence shown here is derived from an EMBL/GenBank/DDBJ whole genome shotgun (WGS) entry which is preliminary data.</text>
</comment>
<keyword evidence="1" id="KW-0863">Zinc-finger</keyword>
<evidence type="ECO:0000313" key="5">
    <source>
        <dbReference type="Proteomes" id="UP000636709"/>
    </source>
</evidence>
<sequence>MDLERSPPASPAEAAGGAACSICLDPVLAGGGGRSVAKLQCGHEFHLDCIGSAFNAKGAMQCPNCRKIEKGRWLYASGQRPSADIDLGGWAASDNYDIAADLPFGFQWCPFSGFTQLASVFEEREAEPTSYHTVGDHSSASSSSLVCPYLALRGFLHPVHVPSTSNSGAESTSFHRHSTGLEVHATPDLSNAQVFHATESRNHDRLPRYDTSSQQRSRSYAHHHPLIHRPTPRSGSNLVAPLGSVPAVVAETRDHGHGARGHMYQQSMHSSMQSSPFPPTSRRVRPRALTITSFIAASSSGEVGAPLGFSAPGAVNRSIPDSEGISGPVDRPYAWGREGFAPFPWIPAEGESHWWGTFNPMQNHPHGSFTRRPAGERMPQPQNHPENGYQPTPPPQRMPPFL</sequence>
<dbReference type="AlphaFoldDB" id="A0A835FH31"/>
<dbReference type="Pfam" id="PF23555">
    <property type="entry name" value="zf-RING_Vps41"/>
    <property type="match status" value="1"/>
</dbReference>
<gene>
    <name evidence="4" type="ORF">HU200_010654</name>
</gene>
<dbReference type="EMBL" id="JACEFO010000740">
    <property type="protein sequence ID" value="KAF8758138.1"/>
    <property type="molecule type" value="Genomic_DNA"/>
</dbReference>
<dbReference type="InterPro" id="IPR013083">
    <property type="entry name" value="Znf_RING/FYVE/PHD"/>
</dbReference>
<proteinExistence type="predicted"/>
<accession>A0A835FH31</accession>
<evidence type="ECO:0000259" key="3">
    <source>
        <dbReference type="PROSITE" id="PS50089"/>
    </source>
</evidence>
<evidence type="ECO:0000256" key="2">
    <source>
        <dbReference type="SAM" id="MobiDB-lite"/>
    </source>
</evidence>
<feature type="compositionally biased region" description="Basic residues" evidence="2">
    <location>
        <begin position="219"/>
        <end position="231"/>
    </location>
</feature>
<dbReference type="InterPro" id="IPR001841">
    <property type="entry name" value="Znf_RING"/>
</dbReference>
<dbReference type="PROSITE" id="PS50089">
    <property type="entry name" value="ZF_RING_2"/>
    <property type="match status" value="1"/>
</dbReference>
<keyword evidence="1" id="KW-0862">Zinc</keyword>
<evidence type="ECO:0000313" key="4">
    <source>
        <dbReference type="EMBL" id="KAF8758138.1"/>
    </source>
</evidence>
<dbReference type="GO" id="GO:0008270">
    <property type="term" value="F:zinc ion binding"/>
    <property type="evidence" value="ECO:0007669"/>
    <property type="project" value="UniProtKB-KW"/>
</dbReference>
<evidence type="ECO:0000256" key="1">
    <source>
        <dbReference type="PROSITE-ProRule" id="PRU00175"/>
    </source>
</evidence>
<name>A0A835FH31_9POAL</name>
<keyword evidence="1" id="KW-0479">Metal-binding</keyword>
<keyword evidence="5" id="KW-1185">Reference proteome</keyword>
<dbReference type="GO" id="GO:0004842">
    <property type="term" value="F:ubiquitin-protein transferase activity"/>
    <property type="evidence" value="ECO:0007669"/>
    <property type="project" value="InterPro"/>
</dbReference>
<feature type="compositionally biased region" description="Pro residues" evidence="2">
    <location>
        <begin position="391"/>
        <end position="402"/>
    </location>
</feature>
<dbReference type="SUPFAM" id="SSF57850">
    <property type="entry name" value="RING/U-box"/>
    <property type="match status" value="1"/>
</dbReference>
<dbReference type="PANTHER" id="PTHR46798">
    <property type="entry name" value="OS09G0511500 PROTEIN"/>
    <property type="match status" value="1"/>
</dbReference>
<feature type="region of interest" description="Disordered" evidence="2">
    <location>
        <begin position="200"/>
        <end position="237"/>
    </location>
</feature>
<dbReference type="PANTHER" id="PTHR46798:SF19">
    <property type="entry name" value="OS09G0511500 PROTEIN"/>
    <property type="match status" value="1"/>
</dbReference>
<dbReference type="SMART" id="SM00184">
    <property type="entry name" value="RING"/>
    <property type="match status" value="1"/>
</dbReference>
<dbReference type="InterPro" id="IPR044274">
    <property type="entry name" value="RFI2"/>
</dbReference>